<evidence type="ECO:0000313" key="1">
    <source>
        <dbReference type="EMBL" id="KAJ5220019.1"/>
    </source>
</evidence>
<gene>
    <name evidence="1" type="ORF">N7468_009223</name>
</gene>
<evidence type="ECO:0000313" key="2">
    <source>
        <dbReference type="Proteomes" id="UP001150941"/>
    </source>
</evidence>
<protein>
    <submittedName>
        <fullName evidence="1">CRAL/TRIO domain protein</fullName>
    </submittedName>
</protein>
<dbReference type="GeneID" id="83205822"/>
<accession>A0A9W9NHB6</accession>
<dbReference type="Proteomes" id="UP001150941">
    <property type="component" value="Unassembled WGS sequence"/>
</dbReference>
<sequence length="89" mass="10378">MGRHLEGRLLRSHRDEVFRRLGENYWRLDPYIRARNISDRTGVIQEGGKLDYYPLGEKLIRAKAKPKILAWNVNGMNLSTVTTINGRRV</sequence>
<comment type="caution">
    <text evidence="1">The sequence shown here is derived from an EMBL/GenBank/DDBJ whole genome shotgun (WGS) entry which is preliminary data.</text>
</comment>
<dbReference type="EMBL" id="JAPQKS010000007">
    <property type="protein sequence ID" value="KAJ5220019.1"/>
    <property type="molecule type" value="Genomic_DNA"/>
</dbReference>
<dbReference type="AlphaFoldDB" id="A0A9W9NHB6"/>
<name>A0A9W9NHB6_9EURO</name>
<dbReference type="RefSeq" id="XP_058326849.1">
    <property type="nucleotide sequence ID" value="XM_058478519.1"/>
</dbReference>
<dbReference type="OrthoDB" id="43460at2759"/>
<reference evidence="1" key="2">
    <citation type="journal article" date="2023" name="IMA Fungus">
        <title>Comparative genomic study of the Penicillium genus elucidates a diverse pangenome and 15 lateral gene transfer events.</title>
        <authorList>
            <person name="Petersen C."/>
            <person name="Sorensen T."/>
            <person name="Nielsen M.R."/>
            <person name="Sondergaard T.E."/>
            <person name="Sorensen J.L."/>
            <person name="Fitzpatrick D.A."/>
            <person name="Frisvad J.C."/>
            <person name="Nielsen K.L."/>
        </authorList>
    </citation>
    <scope>NUCLEOTIDE SEQUENCE</scope>
    <source>
        <strain evidence="1">IBT 19713</strain>
    </source>
</reference>
<organism evidence="1 2">
    <name type="scientific">Penicillium chermesinum</name>
    <dbReference type="NCBI Taxonomy" id="63820"/>
    <lineage>
        <taxon>Eukaryota</taxon>
        <taxon>Fungi</taxon>
        <taxon>Dikarya</taxon>
        <taxon>Ascomycota</taxon>
        <taxon>Pezizomycotina</taxon>
        <taxon>Eurotiomycetes</taxon>
        <taxon>Eurotiomycetidae</taxon>
        <taxon>Eurotiales</taxon>
        <taxon>Aspergillaceae</taxon>
        <taxon>Penicillium</taxon>
    </lineage>
</organism>
<reference evidence="1" key="1">
    <citation type="submission" date="2022-11" db="EMBL/GenBank/DDBJ databases">
        <authorList>
            <person name="Petersen C."/>
        </authorList>
    </citation>
    <scope>NUCLEOTIDE SEQUENCE</scope>
    <source>
        <strain evidence="1">IBT 19713</strain>
    </source>
</reference>
<proteinExistence type="predicted"/>
<keyword evidence="2" id="KW-1185">Reference proteome</keyword>